<dbReference type="InterPro" id="IPR023213">
    <property type="entry name" value="CAT-like_dom_sf"/>
</dbReference>
<dbReference type="InterPro" id="IPR051283">
    <property type="entry name" value="Sec_Metabolite_Acyltrans"/>
</dbReference>
<organism evidence="4 5">
    <name type="scientific">Penicillium olsonii</name>
    <dbReference type="NCBI Taxonomy" id="99116"/>
    <lineage>
        <taxon>Eukaryota</taxon>
        <taxon>Fungi</taxon>
        <taxon>Dikarya</taxon>
        <taxon>Ascomycota</taxon>
        <taxon>Pezizomycotina</taxon>
        <taxon>Eurotiomycetes</taxon>
        <taxon>Eurotiomycetidae</taxon>
        <taxon>Eurotiales</taxon>
        <taxon>Aspergillaceae</taxon>
        <taxon>Penicillium</taxon>
    </lineage>
</organism>
<keyword evidence="1" id="KW-0808">Transferase</keyword>
<evidence type="ECO:0008006" key="6">
    <source>
        <dbReference type="Google" id="ProtNLM"/>
    </source>
</evidence>
<dbReference type="OrthoDB" id="444127at2759"/>
<dbReference type="AlphaFoldDB" id="A0A9W4HV16"/>
<dbReference type="Pfam" id="PF02458">
    <property type="entry name" value="Transferase"/>
    <property type="match status" value="1"/>
</dbReference>
<evidence type="ECO:0000256" key="3">
    <source>
        <dbReference type="SAM" id="MobiDB-lite"/>
    </source>
</evidence>
<gene>
    <name evidence="4" type="ORF">POLS_LOCUS5595</name>
</gene>
<dbReference type="Gene3D" id="3.30.559.10">
    <property type="entry name" value="Chloramphenicol acetyltransferase-like domain"/>
    <property type="match status" value="2"/>
</dbReference>
<evidence type="ECO:0000313" key="4">
    <source>
        <dbReference type="EMBL" id="CAG8134132.1"/>
    </source>
</evidence>
<dbReference type="EMBL" id="CAJVOS010000028">
    <property type="protein sequence ID" value="CAG8134132.1"/>
    <property type="molecule type" value="Genomic_DNA"/>
</dbReference>
<evidence type="ECO:0000256" key="2">
    <source>
        <dbReference type="ARBA" id="ARBA00023315"/>
    </source>
</evidence>
<proteinExistence type="predicted"/>
<comment type="caution">
    <text evidence="4">The sequence shown here is derived from an EMBL/GenBank/DDBJ whole genome shotgun (WGS) entry which is preliminary data.</text>
</comment>
<reference evidence="4" key="1">
    <citation type="submission" date="2021-07" db="EMBL/GenBank/DDBJ databases">
        <authorList>
            <person name="Branca A.L. A."/>
        </authorList>
    </citation>
    <scope>NUCLEOTIDE SEQUENCE</scope>
</reference>
<evidence type="ECO:0000256" key="1">
    <source>
        <dbReference type="ARBA" id="ARBA00022679"/>
    </source>
</evidence>
<name>A0A9W4HV16_PENOL</name>
<dbReference type="PANTHER" id="PTHR31896:SF64">
    <property type="entry name" value="TRICHOTHECENE 3-O-ACETYLTRANSFERASE"/>
    <property type="match status" value="1"/>
</dbReference>
<feature type="region of interest" description="Disordered" evidence="3">
    <location>
        <begin position="271"/>
        <end position="293"/>
    </location>
</feature>
<dbReference type="GO" id="GO:0016746">
    <property type="term" value="F:acyltransferase activity"/>
    <property type="evidence" value="ECO:0007669"/>
    <property type="project" value="UniProtKB-KW"/>
</dbReference>
<dbReference type="Proteomes" id="UP001153618">
    <property type="component" value="Unassembled WGS sequence"/>
</dbReference>
<accession>A0A9W4HV16</accession>
<sequence length="515" mass="56802">MIESTRLFPAHRSPPTSTPLSILDATVARFAPTGAIWIFDAPNEDRSILIDHLRSSFIATLSSFPQWSGQLQWAPVGEGDHTKRFNRPMLTYGHDSDPGVEWTIVEHEIRTDAIAPTPKERASSTAGCRPGTWIGDGFTESLFVSREPLALSNLHDYAGLPGMRVQITLLNGGYAVGVKMAHCLADAQTLMTFMHLWSANSQESFGHEQDSSKVDIPIFDPQSLDSCAGGDIDSASCDQALSQKARNLPLHRFSWWDTSNEAYPEFCIPTTEHSKPSPGQLEQTHVSPSKPAPWHTWDMTRPASYVQLHFTGEELGQLKALALADPDTRTDISRLDTLLAHMWTFITRARGYADSSSQVYFNLTLGARARVSPPLPDTFVGSPLFITHVGATGSSVCQDTLGKKASQIRETMKLFTSDAVGAILHDAAFEVSPQRLWQAFLGSEHTIVTSWLRLRMHDVDFTRGGQLRYAHAIMPKMDGCLQIMDSGVGDGGMDIALYLDKETMGNLLQDKSWNS</sequence>
<protein>
    <recommendedName>
        <fullName evidence="6">Transferase family protein</fullName>
    </recommendedName>
</protein>
<keyword evidence="5" id="KW-1185">Reference proteome</keyword>
<dbReference type="PANTHER" id="PTHR31896">
    <property type="entry name" value="FAMILY REGULATORY PROTEIN, PUTATIVE (AFU_ORTHOLOGUE AFUA_3G14730)-RELATED"/>
    <property type="match status" value="1"/>
</dbReference>
<evidence type="ECO:0000313" key="5">
    <source>
        <dbReference type="Proteomes" id="UP001153618"/>
    </source>
</evidence>
<keyword evidence="2" id="KW-0012">Acyltransferase</keyword>